<name>A0ACC6JYG6_9PSED</name>
<evidence type="ECO:0000313" key="2">
    <source>
        <dbReference type="Proteomes" id="UP001259587"/>
    </source>
</evidence>
<sequence length="100" mass="11446">MPELAQYKVKLLNEFELREDQWTFGDFEQRLTQTRPASNYQDAKGIINSAHQAGNWPNTVKRYLLTNFKAFGNVSSEFNETFAQVVAGMTPQERASWGLA</sequence>
<accession>A0ACC6JYG6</accession>
<evidence type="ECO:0000313" key="1">
    <source>
        <dbReference type="EMBL" id="MDR6711137.1"/>
    </source>
</evidence>
<dbReference type="EMBL" id="JAVDTH010000003">
    <property type="protein sequence ID" value="MDR6711137.1"/>
    <property type="molecule type" value="Genomic_DNA"/>
</dbReference>
<keyword evidence="2" id="KW-1185">Reference proteome</keyword>
<protein>
    <submittedName>
        <fullName evidence="1">Uncharacterized protein</fullName>
    </submittedName>
</protein>
<reference evidence="1" key="1">
    <citation type="submission" date="2023-07" db="EMBL/GenBank/DDBJ databases">
        <title>Sorghum-associated microbial communities from plants grown in Nebraska, USA.</title>
        <authorList>
            <person name="Schachtman D."/>
        </authorList>
    </citation>
    <scope>NUCLEOTIDE SEQUENCE</scope>
    <source>
        <strain evidence="1">BE56</strain>
    </source>
</reference>
<comment type="caution">
    <text evidence="1">The sequence shown here is derived from an EMBL/GenBank/DDBJ whole genome shotgun (WGS) entry which is preliminary data.</text>
</comment>
<organism evidence="1 2">
    <name type="scientific">Pseudomonas hunanensis</name>
    <dbReference type="NCBI Taxonomy" id="1247546"/>
    <lineage>
        <taxon>Bacteria</taxon>
        <taxon>Pseudomonadati</taxon>
        <taxon>Pseudomonadota</taxon>
        <taxon>Gammaproteobacteria</taxon>
        <taxon>Pseudomonadales</taxon>
        <taxon>Pseudomonadaceae</taxon>
        <taxon>Pseudomonas</taxon>
    </lineage>
</organism>
<dbReference type="Proteomes" id="UP001259587">
    <property type="component" value="Unassembled WGS sequence"/>
</dbReference>
<gene>
    <name evidence="1" type="ORF">J2W83_000727</name>
</gene>
<proteinExistence type="predicted"/>